<dbReference type="RefSeq" id="WP_088442177.1">
    <property type="nucleotide sequence ID" value="NZ_BMMC01000001.1"/>
</dbReference>
<dbReference type="PROSITE" id="PS50110">
    <property type="entry name" value="RESPONSE_REGULATORY"/>
    <property type="match status" value="1"/>
</dbReference>
<keyword evidence="1 2" id="KW-0597">Phosphoprotein</keyword>
<evidence type="ECO:0000256" key="1">
    <source>
        <dbReference type="ARBA" id="ARBA00022553"/>
    </source>
</evidence>
<evidence type="ECO:0000313" key="4">
    <source>
        <dbReference type="EMBL" id="OWQ96084.1"/>
    </source>
</evidence>
<dbReference type="SUPFAM" id="SSF52172">
    <property type="entry name" value="CheY-like"/>
    <property type="match status" value="1"/>
</dbReference>
<organism evidence="4 5">
    <name type="scientific">Sphingopyxis bauzanensis</name>
    <dbReference type="NCBI Taxonomy" id="651663"/>
    <lineage>
        <taxon>Bacteria</taxon>
        <taxon>Pseudomonadati</taxon>
        <taxon>Pseudomonadota</taxon>
        <taxon>Alphaproteobacteria</taxon>
        <taxon>Sphingomonadales</taxon>
        <taxon>Sphingomonadaceae</taxon>
        <taxon>Sphingopyxis</taxon>
    </lineage>
</organism>
<evidence type="ECO:0000259" key="3">
    <source>
        <dbReference type="PROSITE" id="PS50110"/>
    </source>
</evidence>
<dbReference type="PANTHER" id="PTHR44591:SF25">
    <property type="entry name" value="CHEMOTAXIS TWO-COMPONENT RESPONSE REGULATOR"/>
    <property type="match status" value="1"/>
</dbReference>
<dbReference type="AlphaFoldDB" id="A0A246JSU3"/>
<dbReference type="InterPro" id="IPR050595">
    <property type="entry name" value="Bact_response_regulator"/>
</dbReference>
<comment type="caution">
    <text evidence="4">The sequence shown here is derived from an EMBL/GenBank/DDBJ whole genome shotgun (WGS) entry which is preliminary data.</text>
</comment>
<dbReference type="GO" id="GO:0000160">
    <property type="term" value="P:phosphorelay signal transduction system"/>
    <property type="evidence" value="ECO:0007669"/>
    <property type="project" value="InterPro"/>
</dbReference>
<protein>
    <recommendedName>
        <fullName evidence="3">Response regulatory domain-containing protein</fullName>
    </recommendedName>
</protein>
<feature type="modified residue" description="4-aspartylphosphate" evidence="2">
    <location>
        <position position="55"/>
    </location>
</feature>
<proteinExistence type="predicted"/>
<gene>
    <name evidence="4" type="ORF">CDQ92_15280</name>
</gene>
<accession>A0A246JSU3</accession>
<dbReference type="InterPro" id="IPR011006">
    <property type="entry name" value="CheY-like_superfamily"/>
</dbReference>
<dbReference type="OrthoDB" id="9782655at2"/>
<dbReference type="Gene3D" id="3.40.50.2300">
    <property type="match status" value="1"/>
</dbReference>
<keyword evidence="5" id="KW-1185">Reference proteome</keyword>
<name>A0A246JSU3_9SPHN</name>
<sequence>MASDQIVYVIDDDDGARRSLEFLLCCAGVGARGFASADAFLKDSPPLEGACVVTDVRMPGTSGIELAETLKTRGAAIAVIMISGHADAALAIKAKKAGVTDFIEKPFDKEIMLSAIRRALT</sequence>
<dbReference type="InterPro" id="IPR001789">
    <property type="entry name" value="Sig_transdc_resp-reg_receiver"/>
</dbReference>
<dbReference type="Pfam" id="PF00072">
    <property type="entry name" value="Response_reg"/>
    <property type="match status" value="1"/>
</dbReference>
<dbReference type="Proteomes" id="UP000197361">
    <property type="component" value="Unassembled WGS sequence"/>
</dbReference>
<dbReference type="SMART" id="SM00448">
    <property type="entry name" value="REC"/>
    <property type="match status" value="1"/>
</dbReference>
<dbReference type="PANTHER" id="PTHR44591">
    <property type="entry name" value="STRESS RESPONSE REGULATOR PROTEIN 1"/>
    <property type="match status" value="1"/>
</dbReference>
<dbReference type="EMBL" id="NISK01000003">
    <property type="protein sequence ID" value="OWQ96084.1"/>
    <property type="molecule type" value="Genomic_DNA"/>
</dbReference>
<feature type="domain" description="Response regulatory" evidence="3">
    <location>
        <begin position="6"/>
        <end position="120"/>
    </location>
</feature>
<reference evidence="4 5" key="1">
    <citation type="journal article" date="2010" name="Int. J. Syst. Evol. Microbiol.">
        <title>Sphingopyxis bauzanensis sp. nov., a psychrophilic bacterium isolated from soil.</title>
        <authorList>
            <person name="Zhang D.C."/>
            <person name="Liu H.C."/>
            <person name="Xin Y.H."/>
            <person name="Zhou Y.G."/>
            <person name="Schinner F."/>
            <person name="Margesin R."/>
        </authorList>
    </citation>
    <scope>NUCLEOTIDE SEQUENCE [LARGE SCALE GENOMIC DNA]</scope>
    <source>
        <strain evidence="4 5">DSM 22271</strain>
    </source>
</reference>
<evidence type="ECO:0000313" key="5">
    <source>
        <dbReference type="Proteomes" id="UP000197361"/>
    </source>
</evidence>
<evidence type="ECO:0000256" key="2">
    <source>
        <dbReference type="PROSITE-ProRule" id="PRU00169"/>
    </source>
</evidence>